<proteinExistence type="predicted"/>
<evidence type="ECO:0000259" key="2">
    <source>
        <dbReference type="PROSITE" id="PS50943"/>
    </source>
</evidence>
<gene>
    <name evidence="3" type="ORF">JFN90_08645</name>
</gene>
<dbReference type="Pfam" id="PF13560">
    <property type="entry name" value="HTH_31"/>
    <property type="match status" value="1"/>
</dbReference>
<accession>A0ABS0YQH3</accession>
<keyword evidence="4" id="KW-1185">Reference proteome</keyword>
<sequence length="309" mass="35709">MNFATRLKEARESLAYTQQQMAKAASVSVQMWQAYEAGRSVPGGKPLMEIARLGLNVNYLLTGVGPLRFNEEEMKKPVCEEAHEKLRERIEYRYRLNRFKEYNINGITNDEVDRYLNYKYYPTKEQLYELCQRAGSPCFDPEFIEKVTSVDPAEMRKWHDKQAYFYDLVSTGKGPMAEKIKQIRGEMALHEFAKRFAHNEQAISKVETEIRAIEEGEREPHWIMLSQICHEFGINSAWLIENEGPMLKKEVQSVQSVEPTLNIATLTEILTEAEVYESASPGSLVPGKKAKIIAELYEMRLKRNKKIPS</sequence>
<protein>
    <submittedName>
        <fullName evidence="3">Helix-turn-helix transcriptional regulator</fullName>
    </submittedName>
</protein>
<dbReference type="PANTHER" id="PTHR46558">
    <property type="entry name" value="TRACRIPTIONAL REGULATORY PROTEIN-RELATED-RELATED"/>
    <property type="match status" value="1"/>
</dbReference>
<dbReference type="CDD" id="cd00093">
    <property type="entry name" value="HTH_XRE"/>
    <property type="match status" value="1"/>
</dbReference>
<evidence type="ECO:0000313" key="4">
    <source>
        <dbReference type="Proteomes" id="UP000641025"/>
    </source>
</evidence>
<dbReference type="PROSITE" id="PS50943">
    <property type="entry name" value="HTH_CROC1"/>
    <property type="match status" value="1"/>
</dbReference>
<dbReference type="Proteomes" id="UP000641025">
    <property type="component" value="Unassembled WGS sequence"/>
</dbReference>
<dbReference type="RefSeq" id="WP_199394713.1">
    <property type="nucleotide sequence ID" value="NZ_JAEMHK010000005.1"/>
</dbReference>
<dbReference type="Gene3D" id="1.10.260.40">
    <property type="entry name" value="lambda repressor-like DNA-binding domains"/>
    <property type="match status" value="1"/>
</dbReference>
<feature type="domain" description="HTH cro/C1-type" evidence="2">
    <location>
        <begin position="7"/>
        <end position="60"/>
    </location>
</feature>
<dbReference type="SMART" id="SM00530">
    <property type="entry name" value="HTH_XRE"/>
    <property type="match status" value="2"/>
</dbReference>
<dbReference type="InterPro" id="IPR010982">
    <property type="entry name" value="Lambda_DNA-bd_dom_sf"/>
</dbReference>
<organism evidence="3 4">
    <name type="scientific">Geomonas propionica</name>
    <dbReference type="NCBI Taxonomy" id="2798582"/>
    <lineage>
        <taxon>Bacteria</taxon>
        <taxon>Pseudomonadati</taxon>
        <taxon>Thermodesulfobacteriota</taxon>
        <taxon>Desulfuromonadia</taxon>
        <taxon>Geobacterales</taxon>
        <taxon>Geobacteraceae</taxon>
        <taxon>Geomonas</taxon>
    </lineage>
</organism>
<keyword evidence="1" id="KW-0238">DNA-binding</keyword>
<comment type="caution">
    <text evidence="3">The sequence shown here is derived from an EMBL/GenBank/DDBJ whole genome shotgun (WGS) entry which is preliminary data.</text>
</comment>
<dbReference type="EMBL" id="JAEMHK010000005">
    <property type="protein sequence ID" value="MBJ6800202.1"/>
    <property type="molecule type" value="Genomic_DNA"/>
</dbReference>
<dbReference type="SUPFAM" id="SSF47413">
    <property type="entry name" value="lambda repressor-like DNA-binding domains"/>
    <property type="match status" value="1"/>
</dbReference>
<dbReference type="PANTHER" id="PTHR46558:SF11">
    <property type="entry name" value="HTH-TYPE TRANSCRIPTIONAL REGULATOR XRE"/>
    <property type="match status" value="1"/>
</dbReference>
<evidence type="ECO:0000313" key="3">
    <source>
        <dbReference type="EMBL" id="MBJ6800202.1"/>
    </source>
</evidence>
<dbReference type="InterPro" id="IPR001387">
    <property type="entry name" value="Cro/C1-type_HTH"/>
</dbReference>
<reference evidence="3 4" key="1">
    <citation type="submission" date="2020-12" db="EMBL/GenBank/DDBJ databases">
        <title>Geomonas sp. Red259, isolated from paddy soil.</title>
        <authorList>
            <person name="Xu Z."/>
            <person name="Zhang Z."/>
            <person name="Masuda Y."/>
            <person name="Itoh H."/>
            <person name="Senoo K."/>
        </authorList>
    </citation>
    <scope>NUCLEOTIDE SEQUENCE [LARGE SCALE GENOMIC DNA]</scope>
    <source>
        <strain evidence="3 4">Red259</strain>
    </source>
</reference>
<name>A0ABS0YQH3_9BACT</name>
<evidence type="ECO:0000256" key="1">
    <source>
        <dbReference type="ARBA" id="ARBA00023125"/>
    </source>
</evidence>